<feature type="compositionally biased region" description="Pro residues" evidence="1">
    <location>
        <begin position="144"/>
        <end position="154"/>
    </location>
</feature>
<comment type="caution">
    <text evidence="2">The sequence shown here is derived from an EMBL/GenBank/DDBJ whole genome shotgun (WGS) entry which is preliminary data.</text>
</comment>
<feature type="region of interest" description="Disordered" evidence="1">
    <location>
        <begin position="477"/>
        <end position="501"/>
    </location>
</feature>
<feature type="compositionally biased region" description="Low complexity" evidence="1">
    <location>
        <begin position="25"/>
        <end position="35"/>
    </location>
</feature>
<keyword evidence="3" id="KW-1185">Reference proteome</keyword>
<sequence length="533" mass="55632">MCPPASNSTVLSRATEVLTRLTSLPGTTATSTATQVRRRSRSQAAPAGPAAASSPAPAAAAAPARRQRSVSQAAPAVRRAAPVVQQQLPPPPSAQKARQKPPGKRAAAAARRRSRTQVIQNSVRRLSDPRRPRSGQQQQRPPSAAAPPPPPAACPVPRTNLEFSGRRREQVSPRATQLVTCDRLHEPLSARPGSAAALAAQRRRGAVTSVTSLPTDGGAPRPGPGTASVTSLQAQHSPGQQPHEEPAAVSAAATAPAESHDVAGPEGGHPVTTSQFISTSLDKLEKIRRASEDAVRRINSLSMASTAAEPGAATVEEVQMKQTGKVKWVAMPTQPPHPPPSFSTTAAVSPPRAASPAVSPRLTAPALRPGSDQTAPTAGGARLLPVLSPPPPGHPPAFNTRITELKTLIDRAIEETREFLGRSRPVARPVAPPQPAEQASVTASPRPCLSPTIVDIAVRRPTVGSSVWERAAAELVDAQRPGSARSGPRRGSPAAAMAVARPEQTRLTELVGLQGRRFLPQLGPPEPPPRRSR</sequence>
<protein>
    <submittedName>
        <fullName evidence="2">Uncharacterized protein</fullName>
    </submittedName>
</protein>
<reference evidence="2 3" key="1">
    <citation type="submission" date="2019-07" db="EMBL/GenBank/DDBJ databases">
        <title>Draft genome assembly of a fouling barnacle, Amphibalanus amphitrite (Darwin, 1854): The first reference genome for Thecostraca.</title>
        <authorList>
            <person name="Kim W."/>
        </authorList>
    </citation>
    <scope>NUCLEOTIDE SEQUENCE [LARGE SCALE GENOMIC DNA]</scope>
    <source>
        <strain evidence="2">SNU_AA5</strain>
        <tissue evidence="2">Soma without cirri and trophi</tissue>
    </source>
</reference>
<feature type="compositionally biased region" description="Low complexity" evidence="1">
    <location>
        <begin position="480"/>
        <end position="496"/>
    </location>
</feature>
<accession>A0A6A4WT29</accession>
<evidence type="ECO:0000256" key="1">
    <source>
        <dbReference type="SAM" id="MobiDB-lite"/>
    </source>
</evidence>
<evidence type="ECO:0000313" key="3">
    <source>
        <dbReference type="Proteomes" id="UP000440578"/>
    </source>
</evidence>
<dbReference type="AlphaFoldDB" id="A0A6A4WT29"/>
<feature type="compositionally biased region" description="Low complexity" evidence="1">
    <location>
        <begin position="42"/>
        <end position="87"/>
    </location>
</feature>
<dbReference type="Proteomes" id="UP000440578">
    <property type="component" value="Unassembled WGS sequence"/>
</dbReference>
<feature type="compositionally biased region" description="Low complexity" evidence="1">
    <location>
        <begin position="134"/>
        <end position="143"/>
    </location>
</feature>
<gene>
    <name evidence="2" type="ORF">FJT64_022975</name>
</gene>
<dbReference type="EMBL" id="VIIS01000754">
    <property type="protein sequence ID" value="KAF0305368.1"/>
    <property type="molecule type" value="Genomic_DNA"/>
</dbReference>
<proteinExistence type="predicted"/>
<feature type="region of interest" description="Disordered" evidence="1">
    <location>
        <begin position="335"/>
        <end position="395"/>
    </location>
</feature>
<feature type="compositionally biased region" description="Polar residues" evidence="1">
    <location>
        <begin position="227"/>
        <end position="240"/>
    </location>
</feature>
<feature type="compositionally biased region" description="Low complexity" evidence="1">
    <location>
        <begin position="343"/>
        <end position="361"/>
    </location>
</feature>
<feature type="region of interest" description="Disordered" evidence="1">
    <location>
        <begin position="20"/>
        <end position="177"/>
    </location>
</feature>
<evidence type="ECO:0000313" key="2">
    <source>
        <dbReference type="EMBL" id="KAF0305368.1"/>
    </source>
</evidence>
<feature type="region of interest" description="Disordered" evidence="1">
    <location>
        <begin position="423"/>
        <end position="448"/>
    </location>
</feature>
<name>A0A6A4WT29_AMPAM</name>
<organism evidence="2 3">
    <name type="scientific">Amphibalanus amphitrite</name>
    <name type="common">Striped barnacle</name>
    <name type="synonym">Balanus amphitrite</name>
    <dbReference type="NCBI Taxonomy" id="1232801"/>
    <lineage>
        <taxon>Eukaryota</taxon>
        <taxon>Metazoa</taxon>
        <taxon>Ecdysozoa</taxon>
        <taxon>Arthropoda</taxon>
        <taxon>Crustacea</taxon>
        <taxon>Multicrustacea</taxon>
        <taxon>Cirripedia</taxon>
        <taxon>Thoracica</taxon>
        <taxon>Thoracicalcarea</taxon>
        <taxon>Balanomorpha</taxon>
        <taxon>Balanoidea</taxon>
        <taxon>Balanidae</taxon>
        <taxon>Amphibalaninae</taxon>
        <taxon>Amphibalanus</taxon>
    </lineage>
</organism>
<feature type="compositionally biased region" description="Low complexity" evidence="1">
    <location>
        <begin position="247"/>
        <end position="257"/>
    </location>
</feature>
<feature type="region of interest" description="Disordered" evidence="1">
    <location>
        <begin position="192"/>
        <end position="273"/>
    </location>
</feature>